<dbReference type="CDD" id="cd00085">
    <property type="entry name" value="HNHc"/>
    <property type="match status" value="1"/>
</dbReference>
<feature type="domain" description="HNH nuclease" evidence="2">
    <location>
        <begin position="410"/>
        <end position="464"/>
    </location>
</feature>
<keyword evidence="4" id="KW-1185">Reference proteome</keyword>
<dbReference type="Pfam" id="PF02720">
    <property type="entry name" value="DUF222"/>
    <property type="match status" value="2"/>
</dbReference>
<dbReference type="RefSeq" id="WP_164471460.1">
    <property type="nucleotide sequence ID" value="NZ_CP033325.1"/>
</dbReference>
<evidence type="ECO:0000313" key="4">
    <source>
        <dbReference type="Proteomes" id="UP001595955"/>
    </source>
</evidence>
<gene>
    <name evidence="3" type="ORF">ACFO3F_03335</name>
</gene>
<accession>A0ABV9D773</accession>
<sequence length="555" mass="57390">MNDGPAELPPALQPSTAAGPELAGSLERLDLTELDAFALVEAVAAWQRVASWAQARTGEAAALLALELSATVGGGYAAPAPSTPGPRRWPAPGPSTRAATLELALRLGTTRHRAQDLVETGTALTGVLIATGGALERGEVDYSKAQVFARHLFTVPPEIAMAVEDRVLPGAGERTPPQLADDIAKALADVDPGHAEARHQVARGKRRVEHPRVLPDGMASIYAVMPAVDAVALNLALDDAARSARAAGDSRTTDQLRCDVLATVGATALHQGWVGACPHHGDGAVPVAPRGAGTPTRPAMPQGTGTPAGPTPSQNAGTPTEPASPPWPPAGGTSYRLGTLGGAPPQVRVTVPLDTLRGGDAPGELDGYGPITPATARALAAGGVWQRLVTDPRSGAVLDVGRKRYRPPADLAEIIRARDGTCVRPGCRVRADACELDHTIPFGGSGLGRTSLTNLGALCPADHALKSSGDFRVRQPASGVFEWVTPSGHAYRREVDGTVTHLRSSRPEALAPAPAPARDEKLPRHGRTHDRDPAHPVPGVAGVVAETSVEEPPPF</sequence>
<feature type="compositionally biased region" description="Basic and acidic residues" evidence="1">
    <location>
        <begin position="517"/>
        <end position="534"/>
    </location>
</feature>
<dbReference type="EMBL" id="JBHSGF010000002">
    <property type="protein sequence ID" value="MFC4554271.1"/>
    <property type="molecule type" value="Genomic_DNA"/>
</dbReference>
<name>A0ABV9D773_9MICO</name>
<organism evidence="3 4">
    <name type="scientific">Georgenia faecalis</name>
    <dbReference type="NCBI Taxonomy" id="2483799"/>
    <lineage>
        <taxon>Bacteria</taxon>
        <taxon>Bacillati</taxon>
        <taxon>Actinomycetota</taxon>
        <taxon>Actinomycetes</taxon>
        <taxon>Micrococcales</taxon>
        <taxon>Bogoriellaceae</taxon>
        <taxon>Georgenia</taxon>
    </lineage>
</organism>
<reference evidence="4" key="1">
    <citation type="journal article" date="2019" name="Int. J. Syst. Evol. Microbiol.">
        <title>The Global Catalogue of Microorganisms (GCM) 10K type strain sequencing project: providing services to taxonomists for standard genome sequencing and annotation.</title>
        <authorList>
            <consortium name="The Broad Institute Genomics Platform"/>
            <consortium name="The Broad Institute Genome Sequencing Center for Infectious Disease"/>
            <person name="Wu L."/>
            <person name="Ma J."/>
        </authorList>
    </citation>
    <scope>NUCLEOTIDE SEQUENCE [LARGE SCALE GENOMIC DNA]</scope>
    <source>
        <strain evidence="4">JCM 3369</strain>
    </source>
</reference>
<comment type="caution">
    <text evidence="3">The sequence shown here is derived from an EMBL/GenBank/DDBJ whole genome shotgun (WGS) entry which is preliminary data.</text>
</comment>
<protein>
    <submittedName>
        <fullName evidence="3">DUF222 domain-containing protein</fullName>
    </submittedName>
</protein>
<feature type="region of interest" description="Disordered" evidence="1">
    <location>
        <begin position="503"/>
        <end position="555"/>
    </location>
</feature>
<proteinExistence type="predicted"/>
<dbReference type="Proteomes" id="UP001595955">
    <property type="component" value="Unassembled WGS sequence"/>
</dbReference>
<dbReference type="SMART" id="SM00507">
    <property type="entry name" value="HNHc"/>
    <property type="match status" value="1"/>
</dbReference>
<feature type="compositionally biased region" description="Low complexity" evidence="1">
    <location>
        <begin position="303"/>
        <end position="321"/>
    </location>
</feature>
<dbReference type="InterPro" id="IPR003870">
    <property type="entry name" value="DUF222"/>
</dbReference>
<evidence type="ECO:0000313" key="3">
    <source>
        <dbReference type="EMBL" id="MFC4554271.1"/>
    </source>
</evidence>
<evidence type="ECO:0000259" key="2">
    <source>
        <dbReference type="SMART" id="SM00507"/>
    </source>
</evidence>
<feature type="region of interest" description="Disordered" evidence="1">
    <location>
        <begin position="285"/>
        <end position="332"/>
    </location>
</feature>
<evidence type="ECO:0000256" key="1">
    <source>
        <dbReference type="SAM" id="MobiDB-lite"/>
    </source>
</evidence>
<dbReference type="InterPro" id="IPR003615">
    <property type="entry name" value="HNH_nuc"/>
</dbReference>